<accession>A0ABR6WEC8</accession>
<evidence type="ECO:0000313" key="1">
    <source>
        <dbReference type="EMBL" id="MBC3794533.1"/>
    </source>
</evidence>
<keyword evidence="2" id="KW-1185">Reference proteome</keyword>
<reference evidence="1 2" key="1">
    <citation type="submission" date="2019-06" db="EMBL/GenBank/DDBJ databases">
        <title>Spirosoma utsteinense sp. nov. isolated from Antarctic ice-free soils.</title>
        <authorList>
            <person name="Tahon G."/>
        </authorList>
    </citation>
    <scope>NUCLEOTIDE SEQUENCE [LARGE SCALE GENOMIC DNA]</scope>
    <source>
        <strain evidence="1 2">LMG 31447</strain>
    </source>
</reference>
<dbReference type="RefSeq" id="WP_186741164.1">
    <property type="nucleotide sequence ID" value="NZ_VFIA01000049.1"/>
</dbReference>
<name>A0ABR6WEC8_9BACT</name>
<dbReference type="EMBL" id="VFIA01000049">
    <property type="protein sequence ID" value="MBC3794533.1"/>
    <property type="molecule type" value="Genomic_DNA"/>
</dbReference>
<proteinExistence type="predicted"/>
<protein>
    <submittedName>
        <fullName evidence="1">Uncharacterized protein</fullName>
    </submittedName>
</protein>
<evidence type="ECO:0000313" key="2">
    <source>
        <dbReference type="Proteomes" id="UP000700732"/>
    </source>
</evidence>
<comment type="caution">
    <text evidence="1">The sequence shown here is derived from an EMBL/GenBank/DDBJ whole genome shotgun (WGS) entry which is preliminary data.</text>
</comment>
<gene>
    <name evidence="1" type="ORF">FH603_5062</name>
</gene>
<organism evidence="1 2">
    <name type="scientific">Spirosoma utsteinense</name>
    <dbReference type="NCBI Taxonomy" id="2585773"/>
    <lineage>
        <taxon>Bacteria</taxon>
        <taxon>Pseudomonadati</taxon>
        <taxon>Bacteroidota</taxon>
        <taxon>Cytophagia</taxon>
        <taxon>Cytophagales</taxon>
        <taxon>Cytophagaceae</taxon>
        <taxon>Spirosoma</taxon>
    </lineage>
</organism>
<sequence length="152" mass="17975">MNTQQDIIDIFSILHDGTIESWTGNKEKLLLKVGCLYLAELIDKDFECFYVEVEQIKKIEFFAWMNPIDQEQKIFTELEEIFKTELEILSAEKSEDDILIVCNQHDTAFEYCGGKLTINCESIKIFDERHNILKIDEFDKICKQYWDKCGRN</sequence>
<dbReference type="Proteomes" id="UP000700732">
    <property type="component" value="Unassembled WGS sequence"/>
</dbReference>